<dbReference type="AlphaFoldDB" id="A0A077MEP0"/>
<evidence type="ECO:0000256" key="6">
    <source>
        <dbReference type="SAM" id="Phobius"/>
    </source>
</evidence>
<dbReference type="GO" id="GO:0022857">
    <property type="term" value="F:transmembrane transporter activity"/>
    <property type="evidence" value="ECO:0007669"/>
    <property type="project" value="InterPro"/>
</dbReference>
<dbReference type="InterPro" id="IPR050367">
    <property type="entry name" value="APC_superfamily"/>
</dbReference>
<evidence type="ECO:0008006" key="9">
    <source>
        <dbReference type="Google" id="ProtNLM"/>
    </source>
</evidence>
<dbReference type="PANTHER" id="PTHR42770:SF7">
    <property type="entry name" value="MEMBRANE PROTEIN"/>
    <property type="match status" value="1"/>
</dbReference>
<gene>
    <name evidence="7" type="ORF">BN13_390059</name>
</gene>
<feature type="transmembrane region" description="Helical" evidence="6">
    <location>
        <begin position="152"/>
        <end position="170"/>
    </location>
</feature>
<sequence>MSERGSRELARRLGTGDAVTVGLSAMIGAGVFAAFPAAAHAAGSHLMLALAVAAGVAWCNALASAQLAQRYPSSGGTYLFGREVLGPWWGFLAGWGFVIGKTASCAAMAMTFAAYAVPTEGWLRRTTAALAVVVLTGLNLHGVTRTAHAARLLLLLTGAVLLGFLVLTWTREPMSPPDPLPTPASGAAGVLQGAGLLFFAFAGYARIATLAEEVRRPEVLTRAIVIALTTAIALYAAVGLALSTTLGGRLADSSTALADAATAVGAPWYGPVIRIGAATASLGALLALMAGVGRTTLAMARERDLPAWLASVDPRHQVPDRAQAGLGILVVGLVLLLDLRGAIGFSSVGVLVYYAITNLSALRQPASDRRVPRGVNLLGLAGCLILVVTLPREAVLAGVAVFAIGILGRLARPAWSRRT</sequence>
<feature type="transmembrane region" description="Helical" evidence="6">
    <location>
        <begin position="45"/>
        <end position="68"/>
    </location>
</feature>
<evidence type="ECO:0000313" key="7">
    <source>
        <dbReference type="EMBL" id="CCI53442.1"/>
    </source>
</evidence>
<feature type="transmembrane region" description="Helical" evidence="6">
    <location>
        <begin position="396"/>
        <end position="415"/>
    </location>
</feature>
<organism evidence="7 8">
    <name type="scientific">Nostocoides jenkinsii Ben 74</name>
    <dbReference type="NCBI Taxonomy" id="1193518"/>
    <lineage>
        <taxon>Bacteria</taxon>
        <taxon>Bacillati</taxon>
        <taxon>Actinomycetota</taxon>
        <taxon>Actinomycetes</taxon>
        <taxon>Micrococcales</taxon>
        <taxon>Intrasporangiaceae</taxon>
        <taxon>Nostocoides</taxon>
    </lineage>
</organism>
<accession>A0A077MEP0</accession>
<dbReference type="PANTHER" id="PTHR42770">
    <property type="entry name" value="AMINO ACID TRANSPORTER-RELATED"/>
    <property type="match status" value="1"/>
</dbReference>
<feature type="transmembrane region" description="Helical" evidence="6">
    <location>
        <begin position="122"/>
        <end position="140"/>
    </location>
</feature>
<feature type="transmembrane region" description="Helical" evidence="6">
    <location>
        <begin position="219"/>
        <end position="242"/>
    </location>
</feature>
<reference evidence="7 8" key="1">
    <citation type="journal article" date="2013" name="ISME J.">
        <title>A metabolic model for members of the genus Tetrasphaera involved in enhanced biological phosphorus removal.</title>
        <authorList>
            <person name="Kristiansen R."/>
            <person name="Nguyen H.T.T."/>
            <person name="Saunders A.M."/>
            <person name="Nielsen J.L."/>
            <person name="Wimmer R."/>
            <person name="Le V.Q."/>
            <person name="McIlroy S.J."/>
            <person name="Petrovski S."/>
            <person name="Seviour R.J."/>
            <person name="Calteau A."/>
            <person name="Nielsen K.L."/>
            <person name="Nielsen P.H."/>
        </authorList>
    </citation>
    <scope>NUCLEOTIDE SEQUENCE [LARGE SCALE GENOMIC DNA]</scope>
    <source>
        <strain evidence="7 8">Ben 74</strain>
    </source>
</reference>
<feature type="transmembrane region" description="Helical" evidence="6">
    <location>
        <begin position="275"/>
        <end position="297"/>
    </location>
</feature>
<name>A0A077MEP0_9MICO</name>
<keyword evidence="4 6" id="KW-1133">Transmembrane helix</keyword>
<proteinExistence type="predicted"/>
<dbReference type="Proteomes" id="UP000035720">
    <property type="component" value="Unassembled WGS sequence"/>
</dbReference>
<dbReference type="Gene3D" id="1.20.1740.10">
    <property type="entry name" value="Amino acid/polyamine transporter I"/>
    <property type="match status" value="1"/>
</dbReference>
<evidence type="ECO:0000256" key="2">
    <source>
        <dbReference type="ARBA" id="ARBA00022475"/>
    </source>
</evidence>
<dbReference type="PIRSF" id="PIRSF006060">
    <property type="entry name" value="AA_transporter"/>
    <property type="match status" value="1"/>
</dbReference>
<dbReference type="EMBL" id="CAJC01000149">
    <property type="protein sequence ID" value="CCI53442.1"/>
    <property type="molecule type" value="Genomic_DNA"/>
</dbReference>
<evidence type="ECO:0000256" key="5">
    <source>
        <dbReference type="ARBA" id="ARBA00023136"/>
    </source>
</evidence>
<dbReference type="Pfam" id="PF13520">
    <property type="entry name" value="AA_permease_2"/>
    <property type="match status" value="1"/>
</dbReference>
<evidence type="ECO:0000313" key="8">
    <source>
        <dbReference type="Proteomes" id="UP000035720"/>
    </source>
</evidence>
<keyword evidence="5 6" id="KW-0472">Membrane</keyword>
<dbReference type="GO" id="GO:0005886">
    <property type="term" value="C:plasma membrane"/>
    <property type="evidence" value="ECO:0007669"/>
    <property type="project" value="UniProtKB-SubCell"/>
</dbReference>
<feature type="transmembrane region" description="Helical" evidence="6">
    <location>
        <begin position="190"/>
        <end position="207"/>
    </location>
</feature>
<feature type="transmembrane region" description="Helical" evidence="6">
    <location>
        <begin position="89"/>
        <end position="116"/>
    </location>
</feature>
<comment type="subcellular location">
    <subcellularLocation>
        <location evidence="1">Cell membrane</location>
        <topology evidence="1">Multi-pass membrane protein</topology>
    </subcellularLocation>
</comment>
<dbReference type="RefSeq" id="WP_048545752.1">
    <property type="nucleotide sequence ID" value="NZ_HF571038.1"/>
</dbReference>
<dbReference type="OrthoDB" id="259687at2"/>
<evidence type="ECO:0000256" key="1">
    <source>
        <dbReference type="ARBA" id="ARBA00004651"/>
    </source>
</evidence>
<feature type="transmembrane region" description="Helical" evidence="6">
    <location>
        <begin position="318"/>
        <end position="337"/>
    </location>
</feature>
<keyword evidence="3 6" id="KW-0812">Transmembrane</keyword>
<feature type="transmembrane region" description="Helical" evidence="6">
    <location>
        <begin position="21"/>
        <end position="39"/>
    </location>
</feature>
<dbReference type="STRING" id="1193518.BN13_390059"/>
<comment type="caution">
    <text evidence="7">The sequence shown here is derived from an EMBL/GenBank/DDBJ whole genome shotgun (WGS) entry which is preliminary data.</text>
</comment>
<dbReference type="InterPro" id="IPR002293">
    <property type="entry name" value="AA/rel_permease1"/>
</dbReference>
<feature type="transmembrane region" description="Helical" evidence="6">
    <location>
        <begin position="374"/>
        <end position="390"/>
    </location>
</feature>
<evidence type="ECO:0000256" key="3">
    <source>
        <dbReference type="ARBA" id="ARBA00022692"/>
    </source>
</evidence>
<keyword evidence="2" id="KW-1003">Cell membrane</keyword>
<protein>
    <recommendedName>
        <fullName evidence="9">Transporter</fullName>
    </recommendedName>
</protein>
<evidence type="ECO:0000256" key="4">
    <source>
        <dbReference type="ARBA" id="ARBA00022989"/>
    </source>
</evidence>
<keyword evidence="8" id="KW-1185">Reference proteome</keyword>
<feature type="transmembrane region" description="Helical" evidence="6">
    <location>
        <begin position="343"/>
        <end position="362"/>
    </location>
</feature>